<evidence type="ECO:0000256" key="1">
    <source>
        <dbReference type="SAM" id="Phobius"/>
    </source>
</evidence>
<sequence>MLAIFTIKFMTSKFLYFAIGAGALVLFLVFWFVFFENNTDLNRPPAEGNIIFFGDSLVEGVGATIGNDLPSQASRQSGYEILNGGWTGDTAASALQRLERDVLEKNPKLVIVLLGGNDFLTEVPPDETFLNLGEIIDKIQARQAAVLLVGVRGGVLDDPYKQRFEELAKTKNVSYIPNILDGVIGHPDLMTDPVHPNDAGYGKMAERILPALRDILR</sequence>
<accession>A0A1G2R2E7</accession>
<dbReference type="Proteomes" id="UP000179258">
    <property type="component" value="Unassembled WGS sequence"/>
</dbReference>
<dbReference type="Pfam" id="PF13472">
    <property type="entry name" value="Lipase_GDSL_2"/>
    <property type="match status" value="1"/>
</dbReference>
<dbReference type="InterPro" id="IPR036514">
    <property type="entry name" value="SGNH_hydro_sf"/>
</dbReference>
<evidence type="ECO:0000313" key="4">
    <source>
        <dbReference type="Proteomes" id="UP000179258"/>
    </source>
</evidence>
<dbReference type="PANTHER" id="PTHR30383:SF5">
    <property type="entry name" value="SGNH HYDROLASE-TYPE ESTERASE DOMAIN-CONTAINING PROTEIN"/>
    <property type="match status" value="1"/>
</dbReference>
<keyword evidence="1" id="KW-0812">Transmembrane</keyword>
<dbReference type="InterPro" id="IPR013830">
    <property type="entry name" value="SGNH_hydro"/>
</dbReference>
<keyword evidence="1" id="KW-0472">Membrane</keyword>
<dbReference type="AlphaFoldDB" id="A0A1G2R2E7"/>
<feature type="transmembrane region" description="Helical" evidence="1">
    <location>
        <begin position="14"/>
        <end position="34"/>
    </location>
</feature>
<gene>
    <name evidence="3" type="ORF">A3D59_01920</name>
</gene>
<dbReference type="GO" id="GO:0004622">
    <property type="term" value="F:phosphatidylcholine lysophospholipase activity"/>
    <property type="evidence" value="ECO:0007669"/>
    <property type="project" value="TreeGrafter"/>
</dbReference>
<feature type="domain" description="SGNH hydrolase-type esterase" evidence="2">
    <location>
        <begin position="52"/>
        <end position="201"/>
    </location>
</feature>
<comment type="caution">
    <text evidence="3">The sequence shown here is derived from an EMBL/GenBank/DDBJ whole genome shotgun (WGS) entry which is preliminary data.</text>
</comment>
<dbReference type="InterPro" id="IPR051532">
    <property type="entry name" value="Ester_Hydrolysis_Enzymes"/>
</dbReference>
<organism evidence="3 4">
    <name type="scientific">Candidatus Wildermuthbacteria bacterium RIFCSPHIGHO2_02_FULL_47_17</name>
    <dbReference type="NCBI Taxonomy" id="1802452"/>
    <lineage>
        <taxon>Bacteria</taxon>
        <taxon>Candidatus Wildermuthiibacteriota</taxon>
    </lineage>
</organism>
<reference evidence="3 4" key="1">
    <citation type="journal article" date="2016" name="Nat. Commun.">
        <title>Thousands of microbial genomes shed light on interconnected biogeochemical processes in an aquifer system.</title>
        <authorList>
            <person name="Anantharaman K."/>
            <person name="Brown C.T."/>
            <person name="Hug L.A."/>
            <person name="Sharon I."/>
            <person name="Castelle C.J."/>
            <person name="Probst A.J."/>
            <person name="Thomas B.C."/>
            <person name="Singh A."/>
            <person name="Wilkins M.J."/>
            <person name="Karaoz U."/>
            <person name="Brodie E.L."/>
            <person name="Williams K.H."/>
            <person name="Hubbard S.S."/>
            <person name="Banfield J.F."/>
        </authorList>
    </citation>
    <scope>NUCLEOTIDE SEQUENCE [LARGE SCALE GENOMIC DNA]</scope>
</reference>
<dbReference type="PANTHER" id="PTHR30383">
    <property type="entry name" value="THIOESTERASE 1/PROTEASE 1/LYSOPHOSPHOLIPASE L1"/>
    <property type="match status" value="1"/>
</dbReference>
<proteinExistence type="predicted"/>
<name>A0A1G2R2E7_9BACT</name>
<evidence type="ECO:0000313" key="3">
    <source>
        <dbReference type="EMBL" id="OHA66963.1"/>
    </source>
</evidence>
<evidence type="ECO:0000259" key="2">
    <source>
        <dbReference type="Pfam" id="PF13472"/>
    </source>
</evidence>
<protein>
    <recommendedName>
        <fullName evidence="2">SGNH hydrolase-type esterase domain-containing protein</fullName>
    </recommendedName>
</protein>
<dbReference type="SUPFAM" id="SSF52266">
    <property type="entry name" value="SGNH hydrolase"/>
    <property type="match status" value="1"/>
</dbReference>
<dbReference type="Gene3D" id="3.40.50.1110">
    <property type="entry name" value="SGNH hydrolase"/>
    <property type="match status" value="1"/>
</dbReference>
<keyword evidence="1" id="KW-1133">Transmembrane helix</keyword>
<dbReference type="EMBL" id="MHTX01000048">
    <property type="protein sequence ID" value="OHA66963.1"/>
    <property type="molecule type" value="Genomic_DNA"/>
</dbReference>